<accession>A0A7D9DN71</accession>
<protein>
    <submittedName>
        <fullName evidence="1">Uncharacterized protein</fullName>
    </submittedName>
</protein>
<reference evidence="1" key="1">
    <citation type="submission" date="2020-04" db="EMBL/GenBank/DDBJ databases">
        <authorList>
            <person name="Alioto T."/>
            <person name="Alioto T."/>
            <person name="Gomez Garrido J."/>
        </authorList>
    </citation>
    <scope>NUCLEOTIDE SEQUENCE</scope>
    <source>
        <strain evidence="1">A484AB</strain>
    </source>
</reference>
<proteinExistence type="predicted"/>
<evidence type="ECO:0000313" key="2">
    <source>
        <dbReference type="Proteomes" id="UP001152795"/>
    </source>
</evidence>
<dbReference type="EMBL" id="CACRXK020001472">
    <property type="protein sequence ID" value="CAB3989349.1"/>
    <property type="molecule type" value="Genomic_DNA"/>
</dbReference>
<keyword evidence="2" id="KW-1185">Reference proteome</keyword>
<gene>
    <name evidence="1" type="ORF">PACLA_8A018093</name>
</gene>
<comment type="caution">
    <text evidence="1">The sequence shown here is derived from an EMBL/GenBank/DDBJ whole genome shotgun (WGS) entry which is preliminary data.</text>
</comment>
<name>A0A7D9DN71_PARCT</name>
<evidence type="ECO:0000313" key="1">
    <source>
        <dbReference type="EMBL" id="CAB3989349.1"/>
    </source>
</evidence>
<organism evidence="1 2">
    <name type="scientific">Paramuricea clavata</name>
    <name type="common">Red gorgonian</name>
    <name type="synonym">Violescent sea-whip</name>
    <dbReference type="NCBI Taxonomy" id="317549"/>
    <lineage>
        <taxon>Eukaryota</taxon>
        <taxon>Metazoa</taxon>
        <taxon>Cnidaria</taxon>
        <taxon>Anthozoa</taxon>
        <taxon>Octocorallia</taxon>
        <taxon>Malacalcyonacea</taxon>
        <taxon>Plexauridae</taxon>
        <taxon>Paramuricea</taxon>
    </lineage>
</organism>
<sequence length="110" mass="12479">MANKSVLAVLLVLCITAYSIDAYTRKYLGSGYLQSSRRYRTNGRTKYVSYYVPKGACYVSLKYNDRYGSTVGGWYGKATATWSSGNRLAKVKARVKGWGSISWTVWGWYR</sequence>
<dbReference type="AlphaFoldDB" id="A0A7D9DN71"/>
<dbReference type="Proteomes" id="UP001152795">
    <property type="component" value="Unassembled WGS sequence"/>
</dbReference>